<evidence type="ECO:0000313" key="6">
    <source>
        <dbReference type="EMBL" id="GFK95331.1"/>
    </source>
</evidence>
<evidence type="ECO:0000313" key="7">
    <source>
        <dbReference type="Proteomes" id="UP000494245"/>
    </source>
</evidence>
<dbReference type="InterPro" id="IPR005546">
    <property type="entry name" value="Autotransporte_beta"/>
</dbReference>
<feature type="domain" description="Autotransporter" evidence="5">
    <location>
        <begin position="357"/>
        <end position="634"/>
    </location>
</feature>
<sequence>MKRFVLVVALCAVSLFGALSPAGAAGRFNQFVGLGDSTLDSGYFRYASSGNAAVNAQLLAAIAGGAQGGFAGPGVMTSTMLAGRFGLGAQPSSAGGGNYANGSAYSALLSAAPGQPATPGNLPGNVATTQQIAGFLASVGGAVNPNALYVVNTGNNDLIFVQRQGADWIAANPGFLGGLANQLAGSVAALQAAGARTIIVPNSFYTATLTGLGGVLPAANAADYARAFSYGQMKWSALSAAGVRYIPADLHSLFRYVSVNPGLFGFTPSSVLASNAPSPVAALVTSWADITPLQMQTFLFIDGKHLTTAGQQIESDYEYSLLTAPVLMSLLAEGPVQGGLSRAATIQGQIDLSGRHRGENGVHVWATAGAGSLRMQTSSGFGEASGVPFAGSAGADYQTAFGLILGAAFTAGTQTQDFSQGAGRYDQNEQAFSLYTAYQKGPVWGNAVASYGLYQDKIRREVALGLFTDHNSADTTGDSLGLALRLGADLQWGALTTGPVAGLVLQRVTIQGFTESGTSGVTALSFGEQRRDSAVSQLGWRVQADVGRFQPFAEAKWHHELADPKRKVKASLTTAAAPSYSMDAAPVAVDWGALMLGANVKINDRVMLRASFSSMFGNPQVNTCGGELGVNVSF</sequence>
<dbReference type="GO" id="GO:0004806">
    <property type="term" value="F:triacylglycerol lipase activity"/>
    <property type="evidence" value="ECO:0007669"/>
    <property type="project" value="UniProtKB-EC"/>
</dbReference>
<accession>A0A6V8LXM1</accession>
<reference evidence="6 7" key="2">
    <citation type="submission" date="2020-05" db="EMBL/GenBank/DDBJ databases">
        <title>Draft genome sequence of Desulfovibrio sp. strainFSS-1.</title>
        <authorList>
            <person name="Shimoshige H."/>
            <person name="Kobayashi H."/>
            <person name="Maekawa T."/>
        </authorList>
    </citation>
    <scope>NUCLEOTIDE SEQUENCE [LARGE SCALE GENOMIC DNA]</scope>
    <source>
        <strain evidence="6 7">SIID29052-01</strain>
    </source>
</reference>
<feature type="active site" description="Nucleophile" evidence="3">
    <location>
        <position position="37"/>
    </location>
</feature>
<dbReference type="EC" id="3.1.1.3" evidence="6"/>
<comment type="similarity">
    <text evidence="1">Belongs to the 'GDSL' lipolytic enzyme family.</text>
</comment>
<dbReference type="InterPro" id="IPR006315">
    <property type="entry name" value="OM_autotransptr_brl_dom"/>
</dbReference>
<dbReference type="Proteomes" id="UP000494245">
    <property type="component" value="Unassembled WGS sequence"/>
</dbReference>
<feature type="signal peptide" evidence="4">
    <location>
        <begin position="1"/>
        <end position="24"/>
    </location>
</feature>
<proteinExistence type="inferred from homology"/>
<reference evidence="6 7" key="1">
    <citation type="submission" date="2020-04" db="EMBL/GenBank/DDBJ databases">
        <authorList>
            <consortium name="Desulfovibrio sp. FSS-1 genome sequencing consortium"/>
            <person name="Shimoshige H."/>
            <person name="Kobayashi H."/>
            <person name="Maekawa T."/>
        </authorList>
    </citation>
    <scope>NUCLEOTIDE SEQUENCE [LARGE SCALE GENOMIC DNA]</scope>
    <source>
        <strain evidence="6 7">SIID29052-01</strain>
    </source>
</reference>
<gene>
    <name evidence="6" type="primary">lip-1</name>
    <name evidence="6" type="ORF">NNJEOMEG_03190</name>
</gene>
<keyword evidence="2 4" id="KW-0732">Signal</keyword>
<organism evidence="6 7">
    <name type="scientific">Fundidesulfovibrio magnetotacticus</name>
    <dbReference type="NCBI Taxonomy" id="2730080"/>
    <lineage>
        <taxon>Bacteria</taxon>
        <taxon>Pseudomonadati</taxon>
        <taxon>Thermodesulfobacteriota</taxon>
        <taxon>Desulfovibrionia</taxon>
        <taxon>Desulfovibrionales</taxon>
        <taxon>Desulfovibrionaceae</taxon>
        <taxon>Fundidesulfovibrio</taxon>
    </lineage>
</organism>
<evidence type="ECO:0000256" key="4">
    <source>
        <dbReference type="SAM" id="SignalP"/>
    </source>
</evidence>
<keyword evidence="6" id="KW-0378">Hydrolase</keyword>
<name>A0A6V8LXM1_9BACT</name>
<dbReference type="GO" id="GO:0019867">
    <property type="term" value="C:outer membrane"/>
    <property type="evidence" value="ECO:0007669"/>
    <property type="project" value="InterPro"/>
</dbReference>
<comment type="caution">
    <text evidence="6">The sequence shown here is derived from an EMBL/GenBank/DDBJ whole genome shotgun (WGS) entry which is preliminary data.</text>
</comment>
<evidence type="ECO:0000259" key="5">
    <source>
        <dbReference type="PROSITE" id="PS51208"/>
    </source>
</evidence>
<feature type="active site" evidence="3">
    <location>
        <position position="305"/>
    </location>
</feature>
<dbReference type="RefSeq" id="WP_173086251.1">
    <property type="nucleotide sequence ID" value="NZ_BLTE01000016.1"/>
</dbReference>
<dbReference type="Pfam" id="PF03797">
    <property type="entry name" value="Autotransporter"/>
    <property type="match status" value="1"/>
</dbReference>
<dbReference type="NCBIfam" id="TIGR01414">
    <property type="entry name" value="autotrans_barl"/>
    <property type="match status" value="1"/>
</dbReference>
<dbReference type="InterPro" id="IPR036709">
    <property type="entry name" value="Autotransporte_beta_dom_sf"/>
</dbReference>
<dbReference type="EMBL" id="BLTE01000016">
    <property type="protein sequence ID" value="GFK95331.1"/>
    <property type="molecule type" value="Genomic_DNA"/>
</dbReference>
<keyword evidence="7" id="KW-1185">Reference proteome</keyword>
<dbReference type="Gene3D" id="2.40.128.130">
    <property type="entry name" value="Autotransporter beta-domain"/>
    <property type="match status" value="1"/>
</dbReference>
<dbReference type="InterPro" id="IPR036514">
    <property type="entry name" value="SGNH_hydro_sf"/>
</dbReference>
<dbReference type="AlphaFoldDB" id="A0A6V8LXM1"/>
<evidence type="ECO:0000256" key="2">
    <source>
        <dbReference type="ARBA" id="ARBA00022729"/>
    </source>
</evidence>
<dbReference type="PROSITE" id="PS51208">
    <property type="entry name" value="AUTOTRANSPORTER"/>
    <property type="match status" value="1"/>
</dbReference>
<dbReference type="SMART" id="SM00869">
    <property type="entry name" value="Autotransporter"/>
    <property type="match status" value="1"/>
</dbReference>
<feature type="active site" evidence="3">
    <location>
        <position position="302"/>
    </location>
</feature>
<evidence type="ECO:0000256" key="3">
    <source>
        <dbReference type="PIRSR" id="PIRSR037375-1"/>
    </source>
</evidence>
<dbReference type="SUPFAM" id="SSF103515">
    <property type="entry name" value="Autotransporter"/>
    <property type="match status" value="1"/>
</dbReference>
<dbReference type="PIRSF" id="PIRSF037375">
    <property type="entry name" value="Autotrns_EstA"/>
    <property type="match status" value="1"/>
</dbReference>
<protein>
    <submittedName>
        <fullName evidence="6">Lipase 1</fullName>
        <ecNumber evidence="6">3.1.1.3</ecNumber>
    </submittedName>
</protein>
<dbReference type="InterPro" id="IPR017186">
    <property type="entry name" value="Lipase_autotranspt_EstA"/>
</dbReference>
<feature type="chain" id="PRO_5029002313" evidence="4">
    <location>
        <begin position="25"/>
        <end position="634"/>
    </location>
</feature>
<evidence type="ECO:0000256" key="1">
    <source>
        <dbReference type="ARBA" id="ARBA00008668"/>
    </source>
</evidence>
<dbReference type="Gene3D" id="3.40.50.1110">
    <property type="entry name" value="SGNH hydrolase"/>
    <property type="match status" value="1"/>
</dbReference>